<name>A0A6C0IJ13_9ZZZZ</name>
<dbReference type="AlphaFoldDB" id="A0A6C0IJ13"/>
<evidence type="ECO:0000313" key="1">
    <source>
        <dbReference type="EMBL" id="QHT93154.1"/>
    </source>
</evidence>
<reference evidence="1" key="1">
    <citation type="journal article" date="2020" name="Nature">
        <title>Giant virus diversity and host interactions through global metagenomics.</title>
        <authorList>
            <person name="Schulz F."/>
            <person name="Roux S."/>
            <person name="Paez-Espino D."/>
            <person name="Jungbluth S."/>
            <person name="Walsh D.A."/>
            <person name="Denef V.J."/>
            <person name="McMahon K.D."/>
            <person name="Konstantinidis K.T."/>
            <person name="Eloe-Fadrosh E.A."/>
            <person name="Kyrpides N.C."/>
            <person name="Woyke T."/>
        </authorList>
    </citation>
    <scope>NUCLEOTIDE SEQUENCE</scope>
    <source>
        <strain evidence="1">GVMAG-M-3300023210-19</strain>
    </source>
</reference>
<dbReference type="EMBL" id="MN740201">
    <property type="protein sequence ID" value="QHT93154.1"/>
    <property type="molecule type" value="Genomic_DNA"/>
</dbReference>
<accession>A0A6C0IJ13</accession>
<protein>
    <submittedName>
        <fullName evidence="1">Uncharacterized protein</fullName>
    </submittedName>
</protein>
<proteinExistence type="predicted"/>
<sequence>MEYQYNADKTIGGCSLKNFMNENITNYGGGSPSYIPQSLDKFADLVIPAGFVLQSQCSGPGVNIKPNKVSTIPDQLFDSMFQAVSKQPKHNRTRKIRKNH</sequence>
<organism evidence="1">
    <name type="scientific">viral metagenome</name>
    <dbReference type="NCBI Taxonomy" id="1070528"/>
    <lineage>
        <taxon>unclassified sequences</taxon>
        <taxon>metagenomes</taxon>
        <taxon>organismal metagenomes</taxon>
    </lineage>
</organism>